<feature type="region of interest" description="Disordered" evidence="1">
    <location>
        <begin position="66"/>
        <end position="91"/>
    </location>
</feature>
<feature type="compositionally biased region" description="Polar residues" evidence="1">
    <location>
        <begin position="279"/>
        <end position="297"/>
    </location>
</feature>
<accession>A0ABP0KNQ3</accession>
<evidence type="ECO:0000256" key="1">
    <source>
        <dbReference type="SAM" id="MobiDB-lite"/>
    </source>
</evidence>
<evidence type="ECO:0000313" key="2">
    <source>
        <dbReference type="EMBL" id="CAK9028481.1"/>
    </source>
</evidence>
<gene>
    <name evidence="2" type="ORF">CCMP2556_LOCUS17126</name>
</gene>
<organism evidence="2 3">
    <name type="scientific">Durusdinium trenchii</name>
    <dbReference type="NCBI Taxonomy" id="1381693"/>
    <lineage>
        <taxon>Eukaryota</taxon>
        <taxon>Sar</taxon>
        <taxon>Alveolata</taxon>
        <taxon>Dinophyceae</taxon>
        <taxon>Suessiales</taxon>
        <taxon>Symbiodiniaceae</taxon>
        <taxon>Durusdinium</taxon>
    </lineage>
</organism>
<name>A0ABP0KNQ3_9DINO</name>
<keyword evidence="3" id="KW-1185">Reference proteome</keyword>
<evidence type="ECO:0000313" key="3">
    <source>
        <dbReference type="Proteomes" id="UP001642484"/>
    </source>
</evidence>
<feature type="compositionally biased region" description="Basic and acidic residues" evidence="1">
    <location>
        <begin position="298"/>
        <end position="307"/>
    </location>
</feature>
<proteinExistence type="predicted"/>
<comment type="caution">
    <text evidence="2">The sequence shown here is derived from an EMBL/GenBank/DDBJ whole genome shotgun (WGS) entry which is preliminary data.</text>
</comment>
<dbReference type="EMBL" id="CAXAMN010009369">
    <property type="protein sequence ID" value="CAK9028481.1"/>
    <property type="molecule type" value="Genomic_DNA"/>
</dbReference>
<protein>
    <submittedName>
        <fullName evidence="2">Uncharacterized protein</fullName>
    </submittedName>
</protein>
<feature type="region of interest" description="Disordered" evidence="1">
    <location>
        <begin position="250"/>
        <end position="360"/>
    </location>
</feature>
<reference evidence="2 3" key="1">
    <citation type="submission" date="2024-02" db="EMBL/GenBank/DDBJ databases">
        <authorList>
            <person name="Chen Y."/>
            <person name="Shah S."/>
            <person name="Dougan E. K."/>
            <person name="Thang M."/>
            <person name="Chan C."/>
        </authorList>
    </citation>
    <scope>NUCLEOTIDE SEQUENCE [LARGE SCALE GENOMIC DNA]</scope>
</reference>
<dbReference type="Proteomes" id="UP001642484">
    <property type="component" value="Unassembled WGS sequence"/>
</dbReference>
<feature type="compositionally biased region" description="Acidic residues" evidence="1">
    <location>
        <begin position="253"/>
        <end position="266"/>
    </location>
</feature>
<sequence>MPLLQSVLEARVSGQPGLPVPKHEVQHRAYLQKLQERNQAHRQQRENDGKVQDQLRREQGFSVCFSGANASKGGLPSKSRQTRGSRLRGNSPWRRWEEATVEIKGLGGEVYAIRPSGERVAQQDMQAPILNFCKDALPSWASTQKEELNPLEATQDLAALHLSTEVLDEPRTEATLPGQCEADKIEEPFFQDISVPDDLVERVARLPNHWRRALLELLEEAEAMQQWEEDQDQEQLEQPELETLAETIRQDPEVELEEPEEVEEQVQSDACEAEHSSELSKQNEALETPEASGSSEPQSEREDRLDTEAGGDVPVQSGDAPDQSEQSQIQVPFVEEVKRSEDEMPPEPTNKDLVAAGGGPAAVRAVRAASNEVKDSSEKDMCGPDGLQCTYSN</sequence>